<accession>A0A376GU97</accession>
<evidence type="ECO:0000313" key="5">
    <source>
        <dbReference type="Proteomes" id="UP000254807"/>
    </source>
</evidence>
<dbReference type="AlphaFoldDB" id="A0A376GU97"/>
<keyword evidence="1" id="KW-0472">Membrane</keyword>
<dbReference type="Proteomes" id="UP001183682">
    <property type="component" value="Unassembled WGS sequence"/>
</dbReference>
<evidence type="ECO:0000313" key="2">
    <source>
        <dbReference type="EMBL" id="MDT2691991.1"/>
    </source>
</evidence>
<protein>
    <submittedName>
        <fullName evidence="4">Uncharacterized protein</fullName>
    </submittedName>
</protein>
<reference evidence="3 6" key="2">
    <citation type="submission" date="2020-03" db="EMBL/GenBank/DDBJ databases">
        <title>Characterization of ganglioside-mimicking enterococci.</title>
        <authorList>
            <person name="Patry R.T."/>
            <person name="Nothaft H."/>
            <person name="Bridger R."/>
            <person name="Shajahan A."/>
            <person name="Huynh S."/>
            <person name="Sanchez S."/>
            <person name="Azadi P."/>
            <person name="Cooper K."/>
            <person name="Miller W.G."/>
            <person name="Parker C.T."/>
            <person name="Wells L."/>
            <person name="Szymanski C.M."/>
        </authorList>
    </citation>
    <scope>NUCLEOTIDE SEQUENCE [LARGE SCALE GENOMIC DNA]</scope>
    <source>
        <strain evidence="3 6">EGM181</strain>
    </source>
</reference>
<dbReference type="Proteomes" id="UP000254807">
    <property type="component" value="Unassembled WGS sequence"/>
</dbReference>
<evidence type="ECO:0000256" key="1">
    <source>
        <dbReference type="SAM" id="Phobius"/>
    </source>
</evidence>
<name>A0A376GU97_ENTGA</name>
<dbReference type="EMBL" id="JARPZN010000026">
    <property type="protein sequence ID" value="MDT2691991.1"/>
    <property type="molecule type" value="Genomic_DNA"/>
</dbReference>
<evidence type="ECO:0000313" key="6">
    <source>
        <dbReference type="Proteomes" id="UP000516696"/>
    </source>
</evidence>
<organism evidence="4 5">
    <name type="scientific">Enterococcus gallinarum</name>
    <dbReference type="NCBI Taxonomy" id="1353"/>
    <lineage>
        <taxon>Bacteria</taxon>
        <taxon>Bacillati</taxon>
        <taxon>Bacillota</taxon>
        <taxon>Bacilli</taxon>
        <taxon>Lactobacillales</taxon>
        <taxon>Enterococcaceae</taxon>
        <taxon>Enterococcus</taxon>
    </lineage>
</organism>
<evidence type="ECO:0000313" key="4">
    <source>
        <dbReference type="EMBL" id="STD82131.1"/>
    </source>
</evidence>
<gene>
    <name evidence="3" type="ORF">EGM181_06910</name>
    <name evidence="4" type="ORF">NCTC12360_00550</name>
    <name evidence="2" type="ORF">P7E30_17620</name>
</gene>
<feature type="transmembrane region" description="Helical" evidence="1">
    <location>
        <begin position="41"/>
        <end position="58"/>
    </location>
</feature>
<reference evidence="4 5" key="1">
    <citation type="submission" date="2018-06" db="EMBL/GenBank/DDBJ databases">
        <authorList>
            <consortium name="Pathogen Informatics"/>
            <person name="Doyle S."/>
        </authorList>
    </citation>
    <scope>NUCLEOTIDE SEQUENCE [LARGE SCALE GENOMIC DNA]</scope>
    <source>
        <strain evidence="4 5">NCTC12360</strain>
    </source>
</reference>
<feature type="transmembrane region" description="Helical" evidence="1">
    <location>
        <begin position="12"/>
        <end position="35"/>
    </location>
</feature>
<dbReference type="EMBL" id="UFYW01000001">
    <property type="protein sequence ID" value="STD82131.1"/>
    <property type="molecule type" value="Genomic_DNA"/>
</dbReference>
<evidence type="ECO:0000313" key="3">
    <source>
        <dbReference type="EMBL" id="QOG26992.1"/>
    </source>
</evidence>
<keyword evidence="5" id="KW-1185">Reference proteome</keyword>
<keyword evidence="1" id="KW-0812">Transmembrane</keyword>
<sequence>MYRKWVSYTREHPIVSILIAVVLGSVLGISIEYLVNKDIRFEGLLGLVIVTLIQLQIVSKSKK</sequence>
<dbReference type="RefSeq" id="WP_060814704.1">
    <property type="nucleotide sequence ID" value="NZ_CP050485.1"/>
</dbReference>
<proteinExistence type="predicted"/>
<reference evidence="2" key="3">
    <citation type="submission" date="2023-03" db="EMBL/GenBank/DDBJ databases">
        <authorList>
            <person name="Shen W."/>
            <person name="Cai J."/>
        </authorList>
    </citation>
    <scope>NUCLEOTIDE SEQUENCE</scope>
    <source>
        <strain evidence="2">K69-2</strain>
    </source>
</reference>
<dbReference type="OrthoDB" id="2193762at2"/>
<dbReference type="EMBL" id="CP050485">
    <property type="protein sequence ID" value="QOG26992.1"/>
    <property type="molecule type" value="Genomic_DNA"/>
</dbReference>
<dbReference type="Proteomes" id="UP000516696">
    <property type="component" value="Chromosome"/>
</dbReference>
<keyword evidence="1" id="KW-1133">Transmembrane helix</keyword>